<evidence type="ECO:0000313" key="2">
    <source>
        <dbReference type="EMBL" id="WMV58823.1"/>
    </source>
</evidence>
<reference evidence="2" key="1">
    <citation type="submission" date="2023-08" db="EMBL/GenBank/DDBJ databases">
        <title>A de novo genome assembly of Solanum verrucosum Schlechtendal, a Mexican diploid species geographically isolated from the other diploid A-genome species in potato relatives.</title>
        <authorList>
            <person name="Hosaka K."/>
        </authorList>
    </citation>
    <scope>NUCLEOTIDE SEQUENCE</scope>
    <source>
        <tissue evidence="2">Young leaves</tissue>
    </source>
</reference>
<evidence type="ECO:0000256" key="1">
    <source>
        <dbReference type="SAM" id="MobiDB-lite"/>
    </source>
</evidence>
<feature type="region of interest" description="Disordered" evidence="1">
    <location>
        <begin position="1"/>
        <end position="45"/>
    </location>
</feature>
<accession>A0AAF0V4M8</accession>
<name>A0AAF0V4M8_SOLVR</name>
<feature type="region of interest" description="Disordered" evidence="1">
    <location>
        <begin position="91"/>
        <end position="111"/>
    </location>
</feature>
<dbReference type="AlphaFoldDB" id="A0AAF0V4M8"/>
<feature type="compositionally biased region" description="Basic and acidic residues" evidence="1">
    <location>
        <begin position="11"/>
        <end position="24"/>
    </location>
</feature>
<dbReference type="Proteomes" id="UP001234989">
    <property type="component" value="Chromosome 12"/>
</dbReference>
<proteinExistence type="predicted"/>
<organism evidence="2 3">
    <name type="scientific">Solanum verrucosum</name>
    <dbReference type="NCBI Taxonomy" id="315347"/>
    <lineage>
        <taxon>Eukaryota</taxon>
        <taxon>Viridiplantae</taxon>
        <taxon>Streptophyta</taxon>
        <taxon>Embryophyta</taxon>
        <taxon>Tracheophyta</taxon>
        <taxon>Spermatophyta</taxon>
        <taxon>Magnoliopsida</taxon>
        <taxon>eudicotyledons</taxon>
        <taxon>Gunneridae</taxon>
        <taxon>Pentapetalae</taxon>
        <taxon>asterids</taxon>
        <taxon>lamiids</taxon>
        <taxon>Solanales</taxon>
        <taxon>Solanaceae</taxon>
        <taxon>Solanoideae</taxon>
        <taxon>Solaneae</taxon>
        <taxon>Solanum</taxon>
    </lineage>
</organism>
<feature type="non-terminal residue" evidence="2">
    <location>
        <position position="1"/>
    </location>
</feature>
<keyword evidence="3" id="KW-1185">Reference proteome</keyword>
<sequence length="111" mass="12918">FAFCSSVLSPEGKEQIGGEKEQSTYRRATPRSSATSPNYPEHDDAKGWCKTTMNYTKWQIADRFGDPEPNRCYTQDQFILESTKLGEHKKLLANRRPFRRSRQRPPFGFQK</sequence>
<dbReference type="EMBL" id="CP133623">
    <property type="protein sequence ID" value="WMV58823.1"/>
    <property type="molecule type" value="Genomic_DNA"/>
</dbReference>
<protein>
    <submittedName>
        <fullName evidence="2">Uncharacterized protein</fullName>
    </submittedName>
</protein>
<feature type="compositionally biased region" description="Basic residues" evidence="1">
    <location>
        <begin position="91"/>
        <end position="103"/>
    </location>
</feature>
<evidence type="ECO:0000313" key="3">
    <source>
        <dbReference type="Proteomes" id="UP001234989"/>
    </source>
</evidence>
<gene>
    <name evidence="2" type="ORF">MTR67_052208</name>
</gene>